<organism evidence="2 3">
    <name type="scientific">Drechmeria coniospora</name>
    <name type="common">Nematophagous fungus</name>
    <name type="synonym">Meria coniospora</name>
    <dbReference type="NCBI Taxonomy" id="98403"/>
    <lineage>
        <taxon>Eukaryota</taxon>
        <taxon>Fungi</taxon>
        <taxon>Dikarya</taxon>
        <taxon>Ascomycota</taxon>
        <taxon>Pezizomycotina</taxon>
        <taxon>Sordariomycetes</taxon>
        <taxon>Hypocreomycetidae</taxon>
        <taxon>Hypocreales</taxon>
        <taxon>Ophiocordycipitaceae</taxon>
        <taxon>Drechmeria</taxon>
    </lineage>
</organism>
<evidence type="ECO:0000256" key="1">
    <source>
        <dbReference type="SAM" id="MobiDB-lite"/>
    </source>
</evidence>
<accession>A0A151GSB5</accession>
<dbReference type="AlphaFoldDB" id="A0A151GSB5"/>
<dbReference type="GeneID" id="63713745"/>
<sequence length="72" mass="7660">MRVAFVLPAREASQYQERNQGHATPTDVGTYTDDARCGHTQTQTRTRNHAGGQDSPYAHCSAIAGSTGVSPA</sequence>
<proteinExistence type="predicted"/>
<dbReference type="EMBL" id="LAYC01000001">
    <property type="protein sequence ID" value="KYK59968.1"/>
    <property type="molecule type" value="Genomic_DNA"/>
</dbReference>
<protein>
    <submittedName>
        <fullName evidence="2">Uncharacterized protein</fullName>
    </submittedName>
</protein>
<dbReference type="RefSeq" id="XP_040659320.1">
    <property type="nucleotide sequence ID" value="XM_040798437.1"/>
</dbReference>
<feature type="compositionally biased region" description="Polar residues" evidence="1">
    <location>
        <begin position="14"/>
        <end position="29"/>
    </location>
</feature>
<evidence type="ECO:0000313" key="2">
    <source>
        <dbReference type="EMBL" id="KYK59968.1"/>
    </source>
</evidence>
<name>A0A151GSB5_DRECN</name>
<feature type="region of interest" description="Disordered" evidence="1">
    <location>
        <begin position="14"/>
        <end position="57"/>
    </location>
</feature>
<keyword evidence="3" id="KW-1185">Reference proteome</keyword>
<gene>
    <name evidence="2" type="ORF">DCS_01102</name>
</gene>
<evidence type="ECO:0000313" key="3">
    <source>
        <dbReference type="Proteomes" id="UP000076580"/>
    </source>
</evidence>
<reference evidence="2 3" key="1">
    <citation type="journal article" date="2016" name="Sci. Rep.">
        <title>Insights into Adaptations to a Near-Obligate Nematode Endoparasitic Lifestyle from the Finished Genome of Drechmeria coniospora.</title>
        <authorList>
            <person name="Zhang L."/>
            <person name="Zhou Z."/>
            <person name="Guo Q."/>
            <person name="Fokkens L."/>
            <person name="Miskei M."/>
            <person name="Pocsi I."/>
            <person name="Zhang W."/>
            <person name="Chen M."/>
            <person name="Wang L."/>
            <person name="Sun Y."/>
            <person name="Donzelli B.G."/>
            <person name="Gibson D.M."/>
            <person name="Nelson D.R."/>
            <person name="Luo J.G."/>
            <person name="Rep M."/>
            <person name="Liu H."/>
            <person name="Yang S."/>
            <person name="Wang J."/>
            <person name="Krasnoff S.B."/>
            <person name="Xu Y."/>
            <person name="Molnar I."/>
            <person name="Lin M."/>
        </authorList>
    </citation>
    <scope>NUCLEOTIDE SEQUENCE [LARGE SCALE GENOMIC DNA]</scope>
    <source>
        <strain evidence="2 3">ARSEF 6962</strain>
    </source>
</reference>
<dbReference type="Proteomes" id="UP000076580">
    <property type="component" value="Chromosome 01"/>
</dbReference>
<comment type="caution">
    <text evidence="2">The sequence shown here is derived from an EMBL/GenBank/DDBJ whole genome shotgun (WGS) entry which is preliminary data.</text>
</comment>
<dbReference type="InParanoid" id="A0A151GSB5"/>